<evidence type="ECO:0000259" key="1">
    <source>
        <dbReference type="Pfam" id="PF03992"/>
    </source>
</evidence>
<dbReference type="SUPFAM" id="SSF54909">
    <property type="entry name" value="Dimeric alpha+beta barrel"/>
    <property type="match status" value="1"/>
</dbReference>
<dbReference type="EMBL" id="RFLV01000001">
    <property type="protein sequence ID" value="TIH11242.1"/>
    <property type="molecule type" value="Genomic_DNA"/>
</dbReference>
<sequence length="93" mass="10555">MEITRINEFQSADGKSDELYNFLLSLIPYISNSKGCISCEVLKQKDSDNCFIVIEKWESIECHMQSIANFPKEEMLSAMSLFGSPPKGNYYSA</sequence>
<keyword evidence="2" id="KW-0503">Monooxygenase</keyword>
<dbReference type="Proteomes" id="UP000307541">
    <property type="component" value="Unassembled WGS sequence"/>
</dbReference>
<feature type="domain" description="ABM" evidence="1">
    <location>
        <begin position="3"/>
        <end position="64"/>
    </location>
</feature>
<name>A0A4T2A4G6_9PSED</name>
<comment type="caution">
    <text evidence="2">The sequence shown here is derived from an EMBL/GenBank/DDBJ whole genome shotgun (WGS) entry which is preliminary data.</text>
</comment>
<dbReference type="Pfam" id="PF03992">
    <property type="entry name" value="ABM"/>
    <property type="match status" value="1"/>
</dbReference>
<reference evidence="2 3" key="1">
    <citation type="submission" date="2018-10" db="EMBL/GenBank/DDBJ databases">
        <title>Pseudomonas leptonychotis sp. nov., isolated from Weddell seals in Antarctica.</title>
        <authorList>
            <person name="Novakova D."/>
            <person name="Svec P."/>
            <person name="Kralova S."/>
            <person name="Kristofova L."/>
            <person name="Zeman M."/>
            <person name="Pantucek R."/>
            <person name="Maslanova I."/>
            <person name="Sedlacek I."/>
        </authorList>
    </citation>
    <scope>NUCLEOTIDE SEQUENCE [LARGE SCALE GENOMIC DNA]</scope>
    <source>
        <strain evidence="2 3">CCM 8849</strain>
    </source>
</reference>
<accession>A0A4T2A4G6</accession>
<protein>
    <submittedName>
        <fullName evidence="2">Antibiotic biosynthesis monooxygenase</fullName>
    </submittedName>
</protein>
<gene>
    <name evidence="2" type="ORF">D8779_09875</name>
</gene>
<dbReference type="GO" id="GO:0004497">
    <property type="term" value="F:monooxygenase activity"/>
    <property type="evidence" value="ECO:0007669"/>
    <property type="project" value="UniProtKB-KW"/>
</dbReference>
<evidence type="ECO:0000313" key="3">
    <source>
        <dbReference type="Proteomes" id="UP000307541"/>
    </source>
</evidence>
<evidence type="ECO:0000313" key="2">
    <source>
        <dbReference type="EMBL" id="TIH11242.1"/>
    </source>
</evidence>
<keyword evidence="3" id="KW-1185">Reference proteome</keyword>
<dbReference type="OrthoDB" id="5518280at2"/>
<organism evidence="2 3">
    <name type="scientific">Pseudomonas leptonychotis</name>
    <dbReference type="NCBI Taxonomy" id="2448482"/>
    <lineage>
        <taxon>Bacteria</taxon>
        <taxon>Pseudomonadati</taxon>
        <taxon>Pseudomonadota</taxon>
        <taxon>Gammaproteobacteria</taxon>
        <taxon>Pseudomonadales</taxon>
        <taxon>Pseudomonadaceae</taxon>
        <taxon>Pseudomonas</taxon>
    </lineage>
</organism>
<proteinExistence type="predicted"/>
<dbReference type="InterPro" id="IPR007138">
    <property type="entry name" value="ABM_dom"/>
</dbReference>
<dbReference type="Gene3D" id="3.30.70.100">
    <property type="match status" value="1"/>
</dbReference>
<dbReference type="InterPro" id="IPR011008">
    <property type="entry name" value="Dimeric_a/b-barrel"/>
</dbReference>
<dbReference type="AlphaFoldDB" id="A0A4T2A4G6"/>
<keyword evidence="2" id="KW-0560">Oxidoreductase</keyword>